<organism evidence="1 2">
    <name type="scientific">Kipferlia bialata</name>
    <dbReference type="NCBI Taxonomy" id="797122"/>
    <lineage>
        <taxon>Eukaryota</taxon>
        <taxon>Metamonada</taxon>
        <taxon>Carpediemonas-like organisms</taxon>
        <taxon>Kipferlia</taxon>
    </lineage>
</organism>
<evidence type="ECO:0000313" key="2">
    <source>
        <dbReference type="Proteomes" id="UP000265618"/>
    </source>
</evidence>
<comment type="caution">
    <text evidence="1">The sequence shown here is derived from an EMBL/GenBank/DDBJ whole genome shotgun (WGS) entry which is preliminary data.</text>
</comment>
<reference evidence="1 2" key="1">
    <citation type="journal article" date="2018" name="PLoS ONE">
        <title>The draft genome of Kipferlia bialata reveals reductive genome evolution in fornicate parasites.</title>
        <authorList>
            <person name="Tanifuji G."/>
            <person name="Takabayashi S."/>
            <person name="Kume K."/>
            <person name="Takagi M."/>
            <person name="Nakayama T."/>
            <person name="Kamikawa R."/>
            <person name="Inagaki Y."/>
            <person name="Hashimoto T."/>
        </authorList>
    </citation>
    <scope>NUCLEOTIDE SEQUENCE [LARGE SCALE GENOMIC DNA]</scope>
    <source>
        <strain evidence="1">NY0173</strain>
    </source>
</reference>
<name>A0A391NJZ3_9EUKA</name>
<sequence>MTPGDVSFTLHKQWLGKWPLSSAVRASEYFVRPDPPLNGKGRDKAVESFRFILACTIVYHHMHTDLWKVSWVTLSLTTMSH</sequence>
<proteinExistence type="predicted"/>
<keyword evidence="2" id="KW-1185">Reference proteome</keyword>
<gene>
    <name evidence="1" type="ORF">KIPB_002234</name>
</gene>
<dbReference type="Proteomes" id="UP000265618">
    <property type="component" value="Unassembled WGS sequence"/>
</dbReference>
<evidence type="ECO:0000313" key="1">
    <source>
        <dbReference type="EMBL" id="GCA62245.1"/>
    </source>
</evidence>
<protein>
    <submittedName>
        <fullName evidence="1">Uncharacterized protein</fullName>
    </submittedName>
</protein>
<dbReference type="EMBL" id="BDIP01000356">
    <property type="protein sequence ID" value="GCA62245.1"/>
    <property type="molecule type" value="Genomic_DNA"/>
</dbReference>
<dbReference type="AlphaFoldDB" id="A0A391NJZ3"/>
<accession>A0A391NJZ3</accession>